<evidence type="ECO:0000313" key="1">
    <source>
        <dbReference type="EMBL" id="KDR24438.1"/>
    </source>
</evidence>
<keyword evidence="2" id="KW-1185">Reference proteome</keyword>
<sequence length="47" mass="5689">MEEEKRKIVQQKLNLEVALKIADEYKKKVFQYEEDIDQLHVLNTNLI</sequence>
<dbReference type="EMBL" id="KK852412">
    <property type="protein sequence ID" value="KDR24438.1"/>
    <property type="molecule type" value="Genomic_DNA"/>
</dbReference>
<gene>
    <name evidence="1" type="ORF">L798_06505</name>
</gene>
<proteinExistence type="predicted"/>
<dbReference type="AlphaFoldDB" id="A0A067RN02"/>
<reference evidence="1 2" key="1">
    <citation type="journal article" date="2014" name="Nat. Commun.">
        <title>Molecular traces of alternative social organization in a termite genome.</title>
        <authorList>
            <person name="Terrapon N."/>
            <person name="Li C."/>
            <person name="Robertson H.M."/>
            <person name="Ji L."/>
            <person name="Meng X."/>
            <person name="Booth W."/>
            <person name="Chen Z."/>
            <person name="Childers C.P."/>
            <person name="Glastad K.M."/>
            <person name="Gokhale K."/>
            <person name="Gowin J."/>
            <person name="Gronenberg W."/>
            <person name="Hermansen R.A."/>
            <person name="Hu H."/>
            <person name="Hunt B.G."/>
            <person name="Huylmans A.K."/>
            <person name="Khalil S.M."/>
            <person name="Mitchell R.D."/>
            <person name="Munoz-Torres M.C."/>
            <person name="Mustard J.A."/>
            <person name="Pan H."/>
            <person name="Reese J.T."/>
            <person name="Scharf M.E."/>
            <person name="Sun F."/>
            <person name="Vogel H."/>
            <person name="Xiao J."/>
            <person name="Yang W."/>
            <person name="Yang Z."/>
            <person name="Yang Z."/>
            <person name="Zhou J."/>
            <person name="Zhu J."/>
            <person name="Brent C.S."/>
            <person name="Elsik C.G."/>
            <person name="Goodisman M.A."/>
            <person name="Liberles D.A."/>
            <person name="Roe R.M."/>
            <person name="Vargo E.L."/>
            <person name="Vilcinskas A."/>
            <person name="Wang J."/>
            <person name="Bornberg-Bauer E."/>
            <person name="Korb J."/>
            <person name="Zhang G."/>
            <person name="Liebig J."/>
        </authorList>
    </citation>
    <scope>NUCLEOTIDE SEQUENCE [LARGE SCALE GENOMIC DNA]</scope>
    <source>
        <tissue evidence="1">Whole organism</tissue>
    </source>
</reference>
<name>A0A067RN02_ZOONE</name>
<dbReference type="Proteomes" id="UP000027135">
    <property type="component" value="Unassembled WGS sequence"/>
</dbReference>
<protein>
    <submittedName>
        <fullName evidence="1">Uncharacterized protein</fullName>
    </submittedName>
</protein>
<dbReference type="InParanoid" id="A0A067RN02"/>
<organism evidence="1 2">
    <name type="scientific">Zootermopsis nevadensis</name>
    <name type="common">Dampwood termite</name>
    <dbReference type="NCBI Taxonomy" id="136037"/>
    <lineage>
        <taxon>Eukaryota</taxon>
        <taxon>Metazoa</taxon>
        <taxon>Ecdysozoa</taxon>
        <taxon>Arthropoda</taxon>
        <taxon>Hexapoda</taxon>
        <taxon>Insecta</taxon>
        <taxon>Pterygota</taxon>
        <taxon>Neoptera</taxon>
        <taxon>Polyneoptera</taxon>
        <taxon>Dictyoptera</taxon>
        <taxon>Blattodea</taxon>
        <taxon>Blattoidea</taxon>
        <taxon>Termitoidae</taxon>
        <taxon>Termopsidae</taxon>
        <taxon>Zootermopsis</taxon>
    </lineage>
</organism>
<accession>A0A067RN02</accession>
<evidence type="ECO:0000313" key="2">
    <source>
        <dbReference type="Proteomes" id="UP000027135"/>
    </source>
</evidence>